<comment type="similarity">
    <text evidence="14 16">Belongs to the type III pantothenate kinase family.</text>
</comment>
<evidence type="ECO:0000256" key="4">
    <source>
        <dbReference type="ARBA" id="ARBA00005225"/>
    </source>
</evidence>
<feature type="binding site" evidence="16">
    <location>
        <begin position="97"/>
        <end position="100"/>
    </location>
    <ligand>
        <name>substrate</name>
    </ligand>
</feature>
<comment type="subunit">
    <text evidence="5 16">Homodimer.</text>
</comment>
<comment type="catalytic activity">
    <reaction evidence="1 16">
        <text>(R)-pantothenate + ATP = (R)-4'-phosphopantothenate + ADP + H(+)</text>
        <dbReference type="Rhea" id="RHEA:16373"/>
        <dbReference type="ChEBI" id="CHEBI:10986"/>
        <dbReference type="ChEBI" id="CHEBI:15378"/>
        <dbReference type="ChEBI" id="CHEBI:29032"/>
        <dbReference type="ChEBI" id="CHEBI:30616"/>
        <dbReference type="ChEBI" id="CHEBI:456216"/>
        <dbReference type="EC" id="2.7.1.33"/>
    </reaction>
</comment>
<dbReference type="InterPro" id="IPR004619">
    <property type="entry name" value="Type_III_PanK"/>
</dbReference>
<dbReference type="RefSeq" id="WP_279242884.1">
    <property type="nucleotide sequence ID" value="NZ_CP036501.1"/>
</dbReference>
<feature type="binding site" evidence="16">
    <location>
        <position position="122"/>
    </location>
    <ligand>
        <name>ATP</name>
        <dbReference type="ChEBI" id="CHEBI:30616"/>
    </ligand>
</feature>
<dbReference type="SUPFAM" id="SSF53067">
    <property type="entry name" value="Actin-like ATPase domain"/>
    <property type="match status" value="2"/>
</dbReference>
<comment type="function">
    <text evidence="16">Catalyzes the phosphorylation of pantothenate (Pan), the first step in CoA biosynthesis.</text>
</comment>
<organism evidence="17 18">
    <name type="scientific">Candidatus Paraluminiphilus aquimaris</name>
    <dbReference type="NCBI Taxonomy" id="2518994"/>
    <lineage>
        <taxon>Bacteria</taxon>
        <taxon>Pseudomonadati</taxon>
        <taxon>Pseudomonadota</taxon>
        <taxon>Gammaproteobacteria</taxon>
        <taxon>Cellvibrionales</taxon>
        <taxon>Halieaceae</taxon>
        <taxon>Candidatus Paraluminiphilus</taxon>
    </lineage>
</organism>
<gene>
    <name evidence="16" type="primary">coaX</name>
    <name evidence="17" type="ORF">E0F26_04655</name>
</gene>
<dbReference type="EC" id="2.7.1.33" evidence="6 16"/>
<dbReference type="GO" id="GO:0016301">
    <property type="term" value="F:kinase activity"/>
    <property type="evidence" value="ECO:0007669"/>
    <property type="project" value="UniProtKB-KW"/>
</dbReference>
<keyword evidence="18" id="KW-1185">Reference proteome</keyword>
<dbReference type="CDD" id="cd24015">
    <property type="entry name" value="ASKHA_NBD_PanK-III"/>
    <property type="match status" value="1"/>
</dbReference>
<dbReference type="Proteomes" id="UP001317963">
    <property type="component" value="Chromosome"/>
</dbReference>
<keyword evidence="8 16" id="KW-0808">Transferase</keyword>
<evidence type="ECO:0000256" key="3">
    <source>
        <dbReference type="ARBA" id="ARBA00004496"/>
    </source>
</evidence>
<evidence type="ECO:0000313" key="17">
    <source>
        <dbReference type="EMBL" id="UZP74075.1"/>
    </source>
</evidence>
<evidence type="ECO:0000256" key="12">
    <source>
        <dbReference type="ARBA" id="ARBA00022958"/>
    </source>
</evidence>
<keyword evidence="10 16" id="KW-0418">Kinase</keyword>
<evidence type="ECO:0000256" key="5">
    <source>
        <dbReference type="ARBA" id="ARBA00011738"/>
    </source>
</evidence>
<evidence type="ECO:0000256" key="6">
    <source>
        <dbReference type="ARBA" id="ARBA00012102"/>
    </source>
</evidence>
<feature type="binding site" evidence="16">
    <location>
        <begin position="6"/>
        <end position="13"/>
    </location>
    <ligand>
        <name>ATP</name>
        <dbReference type="ChEBI" id="CHEBI:30616"/>
    </ligand>
</feature>
<name>A0ABY6Q6A8_9GAMM</name>
<feature type="binding site" evidence="16">
    <location>
        <position position="90"/>
    </location>
    <ligand>
        <name>substrate</name>
    </ligand>
</feature>
<feature type="binding site" evidence="16">
    <location>
        <position position="119"/>
    </location>
    <ligand>
        <name>K(+)</name>
        <dbReference type="ChEBI" id="CHEBI:29103"/>
    </ligand>
</feature>
<dbReference type="EMBL" id="CP036501">
    <property type="protein sequence ID" value="UZP74075.1"/>
    <property type="molecule type" value="Genomic_DNA"/>
</dbReference>
<comment type="subcellular location">
    <subcellularLocation>
        <location evidence="3 16">Cytoplasm</location>
    </subcellularLocation>
</comment>
<evidence type="ECO:0000256" key="8">
    <source>
        <dbReference type="ARBA" id="ARBA00022679"/>
    </source>
</evidence>
<comment type="cofactor">
    <cofactor evidence="16">
        <name>NH4(+)</name>
        <dbReference type="ChEBI" id="CHEBI:28938"/>
    </cofactor>
    <cofactor evidence="16">
        <name>K(+)</name>
        <dbReference type="ChEBI" id="CHEBI:29103"/>
    </cofactor>
    <text evidence="16">A monovalent cation. Ammonium or potassium.</text>
</comment>
<dbReference type="Gene3D" id="3.30.420.40">
    <property type="match status" value="2"/>
</dbReference>
<dbReference type="HAMAP" id="MF_01274">
    <property type="entry name" value="Pantothen_kinase_3"/>
    <property type="match status" value="1"/>
</dbReference>
<keyword evidence="12 16" id="KW-0630">Potassium</keyword>
<evidence type="ECO:0000256" key="16">
    <source>
        <dbReference type="HAMAP-Rule" id="MF_01274"/>
    </source>
</evidence>
<keyword evidence="11 16" id="KW-0067">ATP-binding</keyword>
<evidence type="ECO:0000256" key="15">
    <source>
        <dbReference type="ARBA" id="ARBA00040883"/>
    </source>
</evidence>
<evidence type="ECO:0000256" key="11">
    <source>
        <dbReference type="ARBA" id="ARBA00022840"/>
    </source>
</evidence>
<dbReference type="PANTHER" id="PTHR34265:SF1">
    <property type="entry name" value="TYPE III PANTOTHENATE KINASE"/>
    <property type="match status" value="1"/>
</dbReference>
<keyword evidence="7 16" id="KW-0963">Cytoplasm</keyword>
<sequence length="236" mass="24917">MTILIDVGNTAIKWQLREAEQIVCTDKGNTDELLSWLNSLADPSRHLVAVSCVRDDEFARALNDSLVKAGFEGVAFATSARQFAGVTNAYREPSSLGVDRWLAILALKSFGHESGIVVDIGTACTIDVLENNRHMGGFILPGPKLACDALVANTDKIRFVSEPPAALAPGTDTGGCVVAGAWLTIAGAIREISAQYPQAPLYITGGAGPTLSDLGVEGRLAKDLVFDGLDFWSNGA</sequence>
<feature type="active site" description="Proton acceptor" evidence="16">
    <location>
        <position position="99"/>
    </location>
</feature>
<keyword evidence="13 16" id="KW-0173">Coenzyme A biosynthesis</keyword>
<evidence type="ECO:0000256" key="2">
    <source>
        <dbReference type="ARBA" id="ARBA00001958"/>
    </source>
</evidence>
<dbReference type="NCBIfam" id="TIGR00671">
    <property type="entry name" value="baf"/>
    <property type="match status" value="1"/>
</dbReference>
<proteinExistence type="inferred from homology"/>
<dbReference type="InterPro" id="IPR043129">
    <property type="entry name" value="ATPase_NBD"/>
</dbReference>
<evidence type="ECO:0000256" key="13">
    <source>
        <dbReference type="ARBA" id="ARBA00022993"/>
    </source>
</evidence>
<keyword evidence="9 16" id="KW-0547">Nucleotide-binding</keyword>
<evidence type="ECO:0000313" key="18">
    <source>
        <dbReference type="Proteomes" id="UP001317963"/>
    </source>
</evidence>
<comment type="cofactor">
    <cofactor evidence="2">
        <name>K(+)</name>
        <dbReference type="ChEBI" id="CHEBI:29103"/>
    </cofactor>
</comment>
<evidence type="ECO:0000256" key="1">
    <source>
        <dbReference type="ARBA" id="ARBA00001206"/>
    </source>
</evidence>
<accession>A0ABY6Q6A8</accession>
<reference evidence="17 18" key="1">
    <citation type="submission" date="2019-02" db="EMBL/GenBank/DDBJ databases">
        <title>Halieaceae_genomes.</title>
        <authorList>
            <person name="Li S.-H."/>
        </authorList>
    </citation>
    <scope>NUCLEOTIDE SEQUENCE [LARGE SCALE GENOMIC DNA]</scope>
    <source>
        <strain evidence="17 18">JH123</strain>
    </source>
</reference>
<evidence type="ECO:0000256" key="14">
    <source>
        <dbReference type="ARBA" id="ARBA00038036"/>
    </source>
</evidence>
<feature type="binding site" evidence="16">
    <location>
        <position position="173"/>
    </location>
    <ligand>
        <name>substrate</name>
    </ligand>
</feature>
<evidence type="ECO:0000256" key="10">
    <source>
        <dbReference type="ARBA" id="ARBA00022777"/>
    </source>
</evidence>
<evidence type="ECO:0000256" key="9">
    <source>
        <dbReference type="ARBA" id="ARBA00022741"/>
    </source>
</evidence>
<dbReference type="Pfam" id="PF03309">
    <property type="entry name" value="Pan_kinase"/>
    <property type="match status" value="1"/>
</dbReference>
<dbReference type="PANTHER" id="PTHR34265">
    <property type="entry name" value="TYPE III PANTOTHENATE KINASE"/>
    <property type="match status" value="1"/>
</dbReference>
<keyword evidence="16" id="KW-0479">Metal-binding</keyword>
<evidence type="ECO:0000256" key="7">
    <source>
        <dbReference type="ARBA" id="ARBA00022490"/>
    </source>
</evidence>
<comment type="pathway">
    <text evidence="4 16">Cofactor biosynthesis; coenzyme A biosynthesis; CoA from (R)-pantothenate: step 1/5.</text>
</comment>
<protein>
    <recommendedName>
        <fullName evidence="15 16">Type III pantothenate kinase</fullName>
        <ecNumber evidence="6 16">2.7.1.33</ecNumber>
    </recommendedName>
    <alternativeName>
        <fullName evidence="16">PanK-III</fullName>
    </alternativeName>
    <alternativeName>
        <fullName evidence="16">Pantothenic acid kinase</fullName>
    </alternativeName>
</protein>